<organism evidence="1 2">
    <name type="scientific">Entotheonella factor</name>
    <dbReference type="NCBI Taxonomy" id="1429438"/>
    <lineage>
        <taxon>Bacteria</taxon>
        <taxon>Pseudomonadati</taxon>
        <taxon>Nitrospinota/Tectimicrobiota group</taxon>
        <taxon>Candidatus Tectimicrobiota</taxon>
        <taxon>Candidatus Entotheonellia</taxon>
        <taxon>Candidatus Entotheonellales</taxon>
        <taxon>Candidatus Entotheonellaceae</taxon>
        <taxon>Candidatus Entotheonella</taxon>
    </lineage>
</organism>
<dbReference type="AlphaFoldDB" id="W4LXL6"/>
<dbReference type="EMBL" id="AZHW01000116">
    <property type="protein sequence ID" value="ETX02670.1"/>
    <property type="molecule type" value="Genomic_DNA"/>
</dbReference>
<gene>
    <name evidence="1" type="ORF">ETSY1_02690</name>
</gene>
<protein>
    <submittedName>
        <fullName evidence="1">Uncharacterized protein</fullName>
    </submittedName>
</protein>
<dbReference type="Proteomes" id="UP000019141">
    <property type="component" value="Unassembled WGS sequence"/>
</dbReference>
<evidence type="ECO:0000313" key="2">
    <source>
        <dbReference type="Proteomes" id="UP000019141"/>
    </source>
</evidence>
<accession>W4LXL6</accession>
<comment type="caution">
    <text evidence="1">The sequence shown here is derived from an EMBL/GenBank/DDBJ whole genome shotgun (WGS) entry which is preliminary data.</text>
</comment>
<dbReference type="HOGENOM" id="CLU_3197431_0_0_7"/>
<keyword evidence="2" id="KW-1185">Reference proteome</keyword>
<proteinExistence type="predicted"/>
<name>W4LXL6_ENTF1</name>
<sequence>MDKGGADEQENELGLIEMSINLRASLATGSNVAIVPGFNQVMLHE</sequence>
<evidence type="ECO:0000313" key="1">
    <source>
        <dbReference type="EMBL" id="ETX02670.1"/>
    </source>
</evidence>
<reference evidence="1 2" key="1">
    <citation type="journal article" date="2014" name="Nature">
        <title>An environmental bacterial taxon with a large and distinct metabolic repertoire.</title>
        <authorList>
            <person name="Wilson M.C."/>
            <person name="Mori T."/>
            <person name="Ruckert C."/>
            <person name="Uria A.R."/>
            <person name="Helf M.J."/>
            <person name="Takada K."/>
            <person name="Gernert C."/>
            <person name="Steffens U.A."/>
            <person name="Heycke N."/>
            <person name="Schmitt S."/>
            <person name="Rinke C."/>
            <person name="Helfrich E.J."/>
            <person name="Brachmann A.O."/>
            <person name="Gurgui C."/>
            <person name="Wakimoto T."/>
            <person name="Kracht M."/>
            <person name="Crusemann M."/>
            <person name="Hentschel U."/>
            <person name="Abe I."/>
            <person name="Matsunaga S."/>
            <person name="Kalinowski J."/>
            <person name="Takeyama H."/>
            <person name="Piel J."/>
        </authorList>
    </citation>
    <scope>NUCLEOTIDE SEQUENCE [LARGE SCALE GENOMIC DNA]</scope>
    <source>
        <strain evidence="2">TSY1</strain>
    </source>
</reference>